<proteinExistence type="predicted"/>
<accession>A0A6B9SYQ8</accession>
<reference evidence="1 2" key="1">
    <citation type="submission" date="2019-12" db="EMBL/GenBank/DDBJ databases">
        <authorList>
            <person name="Harris M."/>
            <person name="Ho T.C."/>
            <person name="Fruchtman H."/>
            <person name="Garin M."/>
            <person name="Kubatin V."/>
            <person name="Lu T."/>
            <person name="Xue L."/>
            <person name="Marr M.T."/>
        </authorList>
    </citation>
    <scope>NUCLEOTIDE SEQUENCE [LARGE SCALE GENOMIC DNA]</scope>
</reference>
<dbReference type="EMBL" id="MN794232">
    <property type="protein sequence ID" value="QHJ74292.1"/>
    <property type="molecule type" value="Genomic_DNA"/>
</dbReference>
<name>A0A6B9SYQ8_9CAUD</name>
<gene>
    <name evidence="1" type="ORF">VH12019_00373</name>
</gene>
<dbReference type="Proteomes" id="UP000464957">
    <property type="component" value="Segment"/>
</dbReference>
<sequence length="67" mass="7802">MSAAPKTHLQRFDERGRTLYIQDAFAHHYFEYDDINKTVTIETVMLCNNETVKIGVYEQNEFGSVKS</sequence>
<evidence type="ECO:0000313" key="1">
    <source>
        <dbReference type="EMBL" id="QHJ74292.1"/>
    </source>
</evidence>
<protein>
    <submittedName>
        <fullName evidence="1">Uncharacterized protein</fullName>
    </submittedName>
</protein>
<organism evidence="1 2">
    <name type="scientific">Vibrio phage VH1_2019</name>
    <dbReference type="NCBI Taxonomy" id="2686307"/>
    <lineage>
        <taxon>Viruses</taxon>
        <taxon>Duplodnaviria</taxon>
        <taxon>Heunggongvirae</taxon>
        <taxon>Uroviricota</taxon>
        <taxon>Caudoviricetes</taxon>
        <taxon>Pantevenvirales</taxon>
        <taxon>Straboviridae</taxon>
        <taxon>Schizotequatrovirus</taxon>
        <taxon>Schizotequatrovirus KVP40</taxon>
    </lineage>
</organism>
<evidence type="ECO:0000313" key="2">
    <source>
        <dbReference type="Proteomes" id="UP000464957"/>
    </source>
</evidence>